<keyword evidence="5" id="KW-0229">DNA integration</keyword>
<dbReference type="GO" id="GO:0006310">
    <property type="term" value="P:DNA recombination"/>
    <property type="evidence" value="ECO:0007669"/>
    <property type="project" value="UniProtKB-KW"/>
</dbReference>
<keyword evidence="3" id="KW-0132">Cell division</keyword>
<keyword evidence="6 9" id="KW-0238">DNA-binding</keyword>
<dbReference type="GO" id="GO:0007059">
    <property type="term" value="P:chromosome segregation"/>
    <property type="evidence" value="ECO:0007669"/>
    <property type="project" value="UniProtKB-KW"/>
</dbReference>
<dbReference type="SUPFAM" id="SSF56349">
    <property type="entry name" value="DNA breaking-rejoining enzymes"/>
    <property type="match status" value="2"/>
</dbReference>
<dbReference type="GO" id="GO:0051301">
    <property type="term" value="P:cell division"/>
    <property type="evidence" value="ECO:0007669"/>
    <property type="project" value="UniProtKB-KW"/>
</dbReference>
<dbReference type="GO" id="GO:0003677">
    <property type="term" value="F:DNA binding"/>
    <property type="evidence" value="ECO:0007669"/>
    <property type="project" value="UniProtKB-UniRule"/>
</dbReference>
<dbReference type="PANTHER" id="PTHR30349">
    <property type="entry name" value="PHAGE INTEGRASE-RELATED"/>
    <property type="match status" value="1"/>
</dbReference>
<evidence type="ECO:0000256" key="1">
    <source>
        <dbReference type="ARBA" id="ARBA00004496"/>
    </source>
</evidence>
<dbReference type="InterPro" id="IPR044068">
    <property type="entry name" value="CB"/>
</dbReference>
<evidence type="ECO:0000256" key="7">
    <source>
        <dbReference type="ARBA" id="ARBA00023172"/>
    </source>
</evidence>
<evidence type="ECO:0000256" key="5">
    <source>
        <dbReference type="ARBA" id="ARBA00022908"/>
    </source>
</evidence>
<keyword evidence="2" id="KW-0963">Cytoplasm</keyword>
<evidence type="ECO:0000256" key="2">
    <source>
        <dbReference type="ARBA" id="ARBA00022490"/>
    </source>
</evidence>
<keyword evidence="4" id="KW-0159">Chromosome partition</keyword>
<dbReference type="InterPro" id="IPR010998">
    <property type="entry name" value="Integrase_recombinase_N"/>
</dbReference>
<dbReference type="InterPro" id="IPR002104">
    <property type="entry name" value="Integrase_catalytic"/>
</dbReference>
<dbReference type="AlphaFoldDB" id="A0A9D9I6P1"/>
<name>A0A9D9I6P1_9BACT</name>
<dbReference type="PROSITE" id="PS51900">
    <property type="entry name" value="CB"/>
    <property type="match status" value="1"/>
</dbReference>
<feature type="domain" description="Tyr recombinase" evidence="10">
    <location>
        <begin position="165"/>
        <end position="354"/>
    </location>
</feature>
<feature type="domain" description="Core-binding (CB)" evidence="11">
    <location>
        <begin position="4"/>
        <end position="99"/>
    </location>
</feature>
<accession>A0A9D9I6P1</accession>
<sequence>MKNSPEMSLTDKYLEYISAIHRYSPRTTEIYSDVLKDFTEFAKGGDGSQGNMTDEEITESLTPLMIRGYEMHLIEDKELNPATVNMHISVLSGFCRFLLKKGIITSNPAKTVLRPKQEKRLPVFYRKDDMNGYFRKSDIFAGEETAPSPGRFMEMYLQDRSSPGYRPENDPVYSQMSKLSDKPEKFAAWLFGKRLKRVIVATLYATGIRRAELVSLKRSSIDFNRRIMKVTGKGDKTREIPIVPSLCKEISLYLQAVEATVCENQGWDSPLFVTSKGKAIYPEYADRAVKSELGEAEGFTARKSPHVLRHTLATELLEDGTDLNSIKELLGHSSLAATQVYTHNTIAKLKKVYETAHPRAKSGGKHGD</sequence>
<dbReference type="EMBL" id="JADIMH010000006">
    <property type="protein sequence ID" value="MBO8466299.1"/>
    <property type="molecule type" value="Genomic_DNA"/>
</dbReference>
<comment type="subcellular location">
    <subcellularLocation>
        <location evidence="1">Cytoplasm</location>
    </subcellularLocation>
</comment>
<dbReference type="PROSITE" id="PS51898">
    <property type="entry name" value="TYR_RECOMBINASE"/>
    <property type="match status" value="1"/>
</dbReference>
<evidence type="ECO:0000256" key="6">
    <source>
        <dbReference type="ARBA" id="ARBA00023125"/>
    </source>
</evidence>
<reference evidence="12" key="2">
    <citation type="journal article" date="2021" name="PeerJ">
        <title>Extensive microbial diversity within the chicken gut microbiome revealed by metagenomics and culture.</title>
        <authorList>
            <person name="Gilroy R."/>
            <person name="Ravi A."/>
            <person name="Getino M."/>
            <person name="Pursley I."/>
            <person name="Horton D.L."/>
            <person name="Alikhan N.F."/>
            <person name="Baker D."/>
            <person name="Gharbi K."/>
            <person name="Hall N."/>
            <person name="Watson M."/>
            <person name="Adriaenssens E.M."/>
            <person name="Foster-Nyarko E."/>
            <person name="Jarju S."/>
            <person name="Secka A."/>
            <person name="Antonio M."/>
            <person name="Oren A."/>
            <person name="Chaudhuri R.R."/>
            <person name="La Ragione R."/>
            <person name="Hildebrand F."/>
            <person name="Pallen M.J."/>
        </authorList>
    </citation>
    <scope>NUCLEOTIDE SEQUENCE</scope>
    <source>
        <strain evidence="12">B1-15692</strain>
    </source>
</reference>
<dbReference type="Gene3D" id="1.10.150.130">
    <property type="match status" value="1"/>
</dbReference>
<evidence type="ECO:0000259" key="10">
    <source>
        <dbReference type="PROSITE" id="PS51898"/>
    </source>
</evidence>
<evidence type="ECO:0000259" key="11">
    <source>
        <dbReference type="PROSITE" id="PS51900"/>
    </source>
</evidence>
<dbReference type="PANTHER" id="PTHR30349:SF77">
    <property type="entry name" value="TYROSINE RECOMBINASE XERC"/>
    <property type="match status" value="1"/>
</dbReference>
<evidence type="ECO:0000256" key="9">
    <source>
        <dbReference type="PROSITE-ProRule" id="PRU01248"/>
    </source>
</evidence>
<evidence type="ECO:0000256" key="8">
    <source>
        <dbReference type="ARBA" id="ARBA00023306"/>
    </source>
</evidence>
<dbReference type="InterPro" id="IPR013762">
    <property type="entry name" value="Integrase-like_cat_sf"/>
</dbReference>
<evidence type="ECO:0000313" key="12">
    <source>
        <dbReference type="EMBL" id="MBO8466299.1"/>
    </source>
</evidence>
<dbReference type="Gene3D" id="1.10.443.10">
    <property type="entry name" value="Intergrase catalytic core"/>
    <property type="match status" value="1"/>
</dbReference>
<dbReference type="GO" id="GO:0015074">
    <property type="term" value="P:DNA integration"/>
    <property type="evidence" value="ECO:0007669"/>
    <property type="project" value="UniProtKB-KW"/>
</dbReference>
<proteinExistence type="predicted"/>
<organism evidence="12 13">
    <name type="scientific">Candidatus Cryptobacteroides faecipullorum</name>
    <dbReference type="NCBI Taxonomy" id="2840764"/>
    <lineage>
        <taxon>Bacteria</taxon>
        <taxon>Pseudomonadati</taxon>
        <taxon>Bacteroidota</taxon>
        <taxon>Bacteroidia</taxon>
        <taxon>Bacteroidales</taxon>
        <taxon>Candidatus Cryptobacteroides</taxon>
    </lineage>
</organism>
<comment type="caution">
    <text evidence="12">The sequence shown here is derived from an EMBL/GenBank/DDBJ whole genome shotgun (WGS) entry which is preliminary data.</text>
</comment>
<gene>
    <name evidence="12" type="ORF">IAB99_00865</name>
</gene>
<dbReference type="GO" id="GO:0005737">
    <property type="term" value="C:cytoplasm"/>
    <property type="evidence" value="ECO:0007669"/>
    <property type="project" value="UniProtKB-SubCell"/>
</dbReference>
<dbReference type="InterPro" id="IPR011010">
    <property type="entry name" value="DNA_brk_join_enz"/>
</dbReference>
<evidence type="ECO:0000313" key="13">
    <source>
        <dbReference type="Proteomes" id="UP000823660"/>
    </source>
</evidence>
<dbReference type="Pfam" id="PF00589">
    <property type="entry name" value="Phage_integrase"/>
    <property type="match status" value="1"/>
</dbReference>
<keyword evidence="8" id="KW-0131">Cell cycle</keyword>
<evidence type="ECO:0000256" key="4">
    <source>
        <dbReference type="ARBA" id="ARBA00022829"/>
    </source>
</evidence>
<evidence type="ECO:0000256" key="3">
    <source>
        <dbReference type="ARBA" id="ARBA00022618"/>
    </source>
</evidence>
<reference evidence="12" key="1">
    <citation type="submission" date="2020-10" db="EMBL/GenBank/DDBJ databases">
        <authorList>
            <person name="Gilroy R."/>
        </authorList>
    </citation>
    <scope>NUCLEOTIDE SEQUENCE</scope>
    <source>
        <strain evidence="12">B1-15692</strain>
    </source>
</reference>
<protein>
    <submittedName>
        <fullName evidence="12">Tyrosine-type recombinase/integrase</fullName>
    </submittedName>
</protein>
<dbReference type="InterPro" id="IPR050090">
    <property type="entry name" value="Tyrosine_recombinase_XerCD"/>
</dbReference>
<dbReference type="Proteomes" id="UP000823660">
    <property type="component" value="Unassembled WGS sequence"/>
</dbReference>
<keyword evidence="7" id="KW-0233">DNA recombination</keyword>